<dbReference type="AlphaFoldDB" id="A0A251PML9"/>
<dbReference type="Proteomes" id="UP000006882">
    <property type="component" value="Chromosome G4"/>
</dbReference>
<keyword evidence="2" id="KW-1185">Reference proteome</keyword>
<dbReference type="EMBL" id="CM007654">
    <property type="protein sequence ID" value="ONI11675.1"/>
    <property type="molecule type" value="Genomic_DNA"/>
</dbReference>
<sequence length="88" mass="9332">MGFGPLGTSCAPALNIFSSHGNGCLPGRTRNPSPLLRLDSPVDSSAFEYLEPCDDDLLVPSSMTFFLMAPTPCDLEVEEEVADGIGKL</sequence>
<organism evidence="1 2">
    <name type="scientific">Prunus persica</name>
    <name type="common">Peach</name>
    <name type="synonym">Amygdalus persica</name>
    <dbReference type="NCBI Taxonomy" id="3760"/>
    <lineage>
        <taxon>Eukaryota</taxon>
        <taxon>Viridiplantae</taxon>
        <taxon>Streptophyta</taxon>
        <taxon>Embryophyta</taxon>
        <taxon>Tracheophyta</taxon>
        <taxon>Spermatophyta</taxon>
        <taxon>Magnoliopsida</taxon>
        <taxon>eudicotyledons</taxon>
        <taxon>Gunneridae</taxon>
        <taxon>Pentapetalae</taxon>
        <taxon>rosids</taxon>
        <taxon>fabids</taxon>
        <taxon>Rosales</taxon>
        <taxon>Rosaceae</taxon>
        <taxon>Amygdaloideae</taxon>
        <taxon>Amygdaleae</taxon>
        <taxon>Prunus</taxon>
    </lineage>
</organism>
<name>A0A251PML9_PRUPE</name>
<proteinExistence type="predicted"/>
<dbReference type="Gramene" id="ONI11675">
    <property type="protein sequence ID" value="ONI11675"/>
    <property type="gene ID" value="PRUPE_4G119900"/>
</dbReference>
<accession>A0A251PML9</accession>
<evidence type="ECO:0000313" key="1">
    <source>
        <dbReference type="EMBL" id="ONI11675.1"/>
    </source>
</evidence>
<gene>
    <name evidence="1" type="ORF">PRUPE_4G119900</name>
</gene>
<evidence type="ECO:0000313" key="2">
    <source>
        <dbReference type="Proteomes" id="UP000006882"/>
    </source>
</evidence>
<protein>
    <submittedName>
        <fullName evidence="1">Uncharacterized protein</fullName>
    </submittedName>
</protein>
<reference evidence="1 2" key="1">
    <citation type="journal article" date="2013" name="Nat. Genet.">
        <title>The high-quality draft genome of peach (Prunus persica) identifies unique patterns of genetic diversity, domestication and genome evolution.</title>
        <authorList>
            <consortium name="International Peach Genome Initiative"/>
            <person name="Verde I."/>
            <person name="Abbott A.G."/>
            <person name="Scalabrin S."/>
            <person name="Jung S."/>
            <person name="Shu S."/>
            <person name="Marroni F."/>
            <person name="Zhebentyayeva T."/>
            <person name="Dettori M.T."/>
            <person name="Grimwood J."/>
            <person name="Cattonaro F."/>
            <person name="Zuccolo A."/>
            <person name="Rossini L."/>
            <person name="Jenkins J."/>
            <person name="Vendramin E."/>
            <person name="Meisel L.A."/>
            <person name="Decroocq V."/>
            <person name="Sosinski B."/>
            <person name="Prochnik S."/>
            <person name="Mitros T."/>
            <person name="Policriti A."/>
            <person name="Cipriani G."/>
            <person name="Dondini L."/>
            <person name="Ficklin S."/>
            <person name="Goodstein D.M."/>
            <person name="Xuan P."/>
            <person name="Del Fabbro C."/>
            <person name="Aramini V."/>
            <person name="Copetti D."/>
            <person name="Gonzalez S."/>
            <person name="Horner D.S."/>
            <person name="Falchi R."/>
            <person name="Lucas S."/>
            <person name="Mica E."/>
            <person name="Maldonado J."/>
            <person name="Lazzari B."/>
            <person name="Bielenberg D."/>
            <person name="Pirona R."/>
            <person name="Miculan M."/>
            <person name="Barakat A."/>
            <person name="Testolin R."/>
            <person name="Stella A."/>
            <person name="Tartarini S."/>
            <person name="Tonutti P."/>
            <person name="Arus P."/>
            <person name="Orellana A."/>
            <person name="Wells C."/>
            <person name="Main D."/>
            <person name="Vizzotto G."/>
            <person name="Silva H."/>
            <person name="Salamini F."/>
            <person name="Schmutz J."/>
            <person name="Morgante M."/>
            <person name="Rokhsar D.S."/>
        </authorList>
    </citation>
    <scope>NUCLEOTIDE SEQUENCE [LARGE SCALE GENOMIC DNA]</scope>
    <source>
        <strain evidence="2">cv. Nemared</strain>
    </source>
</reference>